<dbReference type="Proteomes" id="UP000014500">
    <property type="component" value="Unassembled WGS sequence"/>
</dbReference>
<dbReference type="eggNOG" id="KOG3261">
    <property type="taxonomic scope" value="Eukaryota"/>
</dbReference>
<dbReference type="STRING" id="126957.T1J4H8"/>
<dbReference type="EnsemblMetazoa" id="SMAR008514-RA">
    <property type="protein sequence ID" value="SMAR008514-PA"/>
    <property type="gene ID" value="SMAR008514"/>
</dbReference>
<comment type="catalytic activity">
    <reaction evidence="7 8">
        <text>N-terminal L-glutaminyl-[protein] + H2O = N-terminal L-glutamyl-[protein] + NH4(+)</text>
        <dbReference type="Rhea" id="RHEA:50680"/>
        <dbReference type="Rhea" id="RHEA-COMP:12668"/>
        <dbReference type="Rhea" id="RHEA-COMP:12777"/>
        <dbReference type="ChEBI" id="CHEBI:15377"/>
        <dbReference type="ChEBI" id="CHEBI:28938"/>
        <dbReference type="ChEBI" id="CHEBI:64721"/>
        <dbReference type="ChEBI" id="CHEBI:64722"/>
        <dbReference type="EC" id="3.5.1.122"/>
    </reaction>
</comment>
<dbReference type="PhylomeDB" id="T1J4H8"/>
<dbReference type="Gene3D" id="3.10.620.10">
    <property type="entry name" value="Protein N-terminal glutamine amidohydrolase, alpha beta roll"/>
    <property type="match status" value="1"/>
</dbReference>
<organism evidence="10 11">
    <name type="scientific">Strigamia maritima</name>
    <name type="common">European centipede</name>
    <name type="synonym">Geophilus maritimus</name>
    <dbReference type="NCBI Taxonomy" id="126957"/>
    <lineage>
        <taxon>Eukaryota</taxon>
        <taxon>Metazoa</taxon>
        <taxon>Ecdysozoa</taxon>
        <taxon>Arthropoda</taxon>
        <taxon>Myriapoda</taxon>
        <taxon>Chilopoda</taxon>
        <taxon>Pleurostigmophora</taxon>
        <taxon>Geophilomorpha</taxon>
        <taxon>Linotaeniidae</taxon>
        <taxon>Strigamia</taxon>
    </lineage>
</organism>
<comment type="function">
    <text evidence="1 8">Mediates the side-chain deamidation of N-terminal glutamine residues to glutamate, an important step in N-end rule pathway of protein degradation. Conversion of the resulting N-terminal glutamine to glutamate renders the protein susceptible to arginylation, polyubiquitination and degradation as specified by the N-end rule. Does not act on substrates with internal or C-terminal glutamine and does not act on non-glutamine residues in any position.</text>
</comment>
<dbReference type="GO" id="GO:0008418">
    <property type="term" value="F:protein-N-terminal asparagine amidohydrolase activity"/>
    <property type="evidence" value="ECO:0007669"/>
    <property type="project" value="UniProtKB-UniRule"/>
</dbReference>
<comment type="subunit">
    <text evidence="3 8">Monomer.</text>
</comment>
<evidence type="ECO:0000256" key="6">
    <source>
        <dbReference type="ARBA" id="ARBA00022801"/>
    </source>
</evidence>
<proteinExistence type="inferred from homology"/>
<dbReference type="GO" id="GO:0005634">
    <property type="term" value="C:nucleus"/>
    <property type="evidence" value="ECO:0007669"/>
    <property type="project" value="TreeGrafter"/>
</dbReference>
<dbReference type="PANTHER" id="PTHR13035:SF0">
    <property type="entry name" value="PROTEIN N-TERMINAL GLUTAMINE AMIDOHYDROLASE"/>
    <property type="match status" value="1"/>
</dbReference>
<reference evidence="10" key="2">
    <citation type="submission" date="2015-02" db="UniProtKB">
        <authorList>
            <consortium name="EnsemblMetazoa"/>
        </authorList>
    </citation>
    <scope>IDENTIFICATION</scope>
</reference>
<dbReference type="EC" id="3.5.1.122" evidence="4 8"/>
<dbReference type="AlphaFoldDB" id="T1J4H8"/>
<dbReference type="EMBL" id="JH431845">
    <property type="status" value="NOT_ANNOTATED_CDS"/>
    <property type="molecule type" value="Genomic_DNA"/>
</dbReference>
<evidence type="ECO:0000256" key="3">
    <source>
        <dbReference type="ARBA" id="ARBA00011245"/>
    </source>
</evidence>
<evidence type="ECO:0000256" key="1">
    <source>
        <dbReference type="ARBA" id="ARBA00003923"/>
    </source>
</evidence>
<dbReference type="GO" id="GO:0070773">
    <property type="term" value="F:protein-N-terminal glutamine amidohydrolase activity"/>
    <property type="evidence" value="ECO:0007669"/>
    <property type="project" value="UniProtKB-UniRule"/>
</dbReference>
<evidence type="ECO:0000256" key="4">
    <source>
        <dbReference type="ARBA" id="ARBA00012718"/>
    </source>
</evidence>
<evidence type="ECO:0000313" key="11">
    <source>
        <dbReference type="Proteomes" id="UP000014500"/>
    </source>
</evidence>
<name>T1J4H8_STRMM</name>
<dbReference type="InterPro" id="IPR037132">
    <property type="entry name" value="N_Gln_amidohydro_ab_roll_sf"/>
</dbReference>
<sequence length="244" mass="28314">MARIKSAVDDLEQENDNKKLISLFSPLENLETVDPRGVSDFDYGFDDVIRVPPRNDCVYTNGFKEYYMILFHSEENVWILIDEVRKTQPHLLRTVYAIFISNENQVVPIWEQKVGHGDDKDYHVFLLYHNGQRSSVYDLDSSLPFPTDFNVYSSKAIRSNRKLLPQYHRVIPGKTYLQTFSSDRSHMRKPDGTYKSPPPEYPCIQVDDCTNNITDFISMDPSVGVGQIMSVPQFFRTFMPVKKP</sequence>
<comment type="similarity">
    <text evidence="2 8">Belongs to the NTAQ1 family.</text>
</comment>
<dbReference type="OMA" id="GWGTVYS"/>
<evidence type="ECO:0000256" key="5">
    <source>
        <dbReference type="ARBA" id="ARBA00021247"/>
    </source>
</evidence>
<dbReference type="InterPro" id="IPR039733">
    <property type="entry name" value="NTAQ1"/>
</dbReference>
<dbReference type="InterPro" id="IPR023128">
    <property type="entry name" value="Prot_N_Gln_amidohydro_ab_roll"/>
</dbReference>
<accession>T1J4H8</accession>
<evidence type="ECO:0000256" key="7">
    <source>
        <dbReference type="ARBA" id="ARBA00048768"/>
    </source>
</evidence>
<evidence type="ECO:0000256" key="8">
    <source>
        <dbReference type="RuleBase" id="RU367082"/>
    </source>
</evidence>
<evidence type="ECO:0000313" key="10">
    <source>
        <dbReference type="EnsemblMetazoa" id="SMAR008514-PA"/>
    </source>
</evidence>
<evidence type="ECO:0000256" key="2">
    <source>
        <dbReference type="ARBA" id="ARBA00008985"/>
    </source>
</evidence>
<keyword evidence="11" id="KW-1185">Reference proteome</keyword>
<dbReference type="HOGENOM" id="CLU_091083_1_0_1"/>
<evidence type="ECO:0000259" key="9">
    <source>
        <dbReference type="Pfam" id="PF09764"/>
    </source>
</evidence>
<keyword evidence="6 8" id="KW-0378">Hydrolase</keyword>
<dbReference type="PANTHER" id="PTHR13035">
    <property type="entry name" value="PROTEIN N-TERMINAL GLUTAMINE AMIDOHYDROLASE"/>
    <property type="match status" value="1"/>
</dbReference>
<feature type="domain" description="Protein N-terminal glutamine amidohydrolase alpha beta roll" evidence="9">
    <location>
        <begin position="71"/>
        <end position="237"/>
    </location>
</feature>
<reference evidence="11" key="1">
    <citation type="submission" date="2011-05" db="EMBL/GenBank/DDBJ databases">
        <authorList>
            <person name="Richards S.R."/>
            <person name="Qu J."/>
            <person name="Jiang H."/>
            <person name="Jhangiani S.N."/>
            <person name="Agravi P."/>
            <person name="Goodspeed R."/>
            <person name="Gross S."/>
            <person name="Mandapat C."/>
            <person name="Jackson L."/>
            <person name="Mathew T."/>
            <person name="Pu L."/>
            <person name="Thornton R."/>
            <person name="Saada N."/>
            <person name="Wilczek-Boney K.B."/>
            <person name="Lee S."/>
            <person name="Kovar C."/>
            <person name="Wu Y."/>
            <person name="Scherer S.E."/>
            <person name="Worley K.C."/>
            <person name="Muzny D.M."/>
            <person name="Gibbs R."/>
        </authorList>
    </citation>
    <scope>NUCLEOTIDE SEQUENCE</scope>
    <source>
        <strain evidence="11">Brora</strain>
    </source>
</reference>
<protein>
    <recommendedName>
        <fullName evidence="5 8">Protein N-terminal glutamine amidohydrolase</fullName>
        <ecNumber evidence="4 8">3.5.1.122</ecNumber>
    </recommendedName>
    <alternativeName>
        <fullName evidence="8">Protein NH2-terminal glutamine deamidase</fullName>
    </alternativeName>
</protein>
<dbReference type="Pfam" id="PF09764">
    <property type="entry name" value="Nt_Gln_amidase"/>
    <property type="match status" value="1"/>
</dbReference>
<dbReference type="GO" id="GO:0005829">
    <property type="term" value="C:cytosol"/>
    <property type="evidence" value="ECO:0007669"/>
    <property type="project" value="TreeGrafter"/>
</dbReference>